<keyword evidence="1" id="KW-0413">Isomerase</keyword>
<dbReference type="AlphaFoldDB" id="A0A381UQ86"/>
<dbReference type="GO" id="GO:0046166">
    <property type="term" value="P:glyceraldehyde-3-phosphate biosynthetic process"/>
    <property type="evidence" value="ECO:0007669"/>
    <property type="project" value="TreeGrafter"/>
</dbReference>
<dbReference type="InterPro" id="IPR000652">
    <property type="entry name" value="Triosephosphate_isomerase"/>
</dbReference>
<dbReference type="GO" id="GO:0005829">
    <property type="term" value="C:cytosol"/>
    <property type="evidence" value="ECO:0007669"/>
    <property type="project" value="TreeGrafter"/>
</dbReference>
<dbReference type="Gene3D" id="3.20.20.70">
    <property type="entry name" value="Aldolase class I"/>
    <property type="match status" value="1"/>
</dbReference>
<dbReference type="InterPro" id="IPR035990">
    <property type="entry name" value="TIM_sf"/>
</dbReference>
<evidence type="ECO:0000313" key="2">
    <source>
        <dbReference type="EMBL" id="SVA30325.1"/>
    </source>
</evidence>
<dbReference type="PANTHER" id="PTHR21139:SF42">
    <property type="entry name" value="TRIOSEPHOSPHATE ISOMERASE"/>
    <property type="match status" value="1"/>
</dbReference>
<dbReference type="GO" id="GO:0006094">
    <property type="term" value="P:gluconeogenesis"/>
    <property type="evidence" value="ECO:0007669"/>
    <property type="project" value="TreeGrafter"/>
</dbReference>
<protein>
    <recommendedName>
        <fullName evidence="3">Triosephosphate isomerase</fullName>
    </recommendedName>
</protein>
<dbReference type="PROSITE" id="PS51440">
    <property type="entry name" value="TIM_2"/>
    <property type="match status" value="1"/>
</dbReference>
<dbReference type="Pfam" id="PF00121">
    <property type="entry name" value="TIM"/>
    <property type="match status" value="1"/>
</dbReference>
<evidence type="ECO:0008006" key="3">
    <source>
        <dbReference type="Google" id="ProtNLM"/>
    </source>
</evidence>
<dbReference type="InterPro" id="IPR013785">
    <property type="entry name" value="Aldolase_TIM"/>
</dbReference>
<dbReference type="CDD" id="cd00311">
    <property type="entry name" value="TIM"/>
    <property type="match status" value="1"/>
</dbReference>
<reference evidence="2" key="1">
    <citation type="submission" date="2018-05" db="EMBL/GenBank/DDBJ databases">
        <authorList>
            <person name="Lanie J.A."/>
            <person name="Ng W.-L."/>
            <person name="Kazmierczak K.M."/>
            <person name="Andrzejewski T.M."/>
            <person name="Davidsen T.M."/>
            <person name="Wayne K.J."/>
            <person name="Tettelin H."/>
            <person name="Glass J.I."/>
            <person name="Rusch D."/>
            <person name="Podicherti R."/>
            <person name="Tsui H.-C.T."/>
            <person name="Winkler M.E."/>
        </authorList>
    </citation>
    <scope>NUCLEOTIDE SEQUENCE</scope>
</reference>
<dbReference type="GO" id="GO:0019563">
    <property type="term" value="P:glycerol catabolic process"/>
    <property type="evidence" value="ECO:0007669"/>
    <property type="project" value="TreeGrafter"/>
</dbReference>
<gene>
    <name evidence="2" type="ORF">METZ01_LOCUS83179</name>
</gene>
<accession>A0A381UQ86</accession>
<evidence type="ECO:0000256" key="1">
    <source>
        <dbReference type="ARBA" id="ARBA00023235"/>
    </source>
</evidence>
<feature type="non-terminal residue" evidence="2">
    <location>
        <position position="135"/>
    </location>
</feature>
<dbReference type="GO" id="GO:0004807">
    <property type="term" value="F:triose-phosphate isomerase activity"/>
    <property type="evidence" value="ECO:0007669"/>
    <property type="project" value="InterPro"/>
</dbReference>
<dbReference type="PANTHER" id="PTHR21139">
    <property type="entry name" value="TRIOSEPHOSPHATE ISOMERASE"/>
    <property type="match status" value="1"/>
</dbReference>
<dbReference type="GO" id="GO:0006096">
    <property type="term" value="P:glycolytic process"/>
    <property type="evidence" value="ECO:0007669"/>
    <property type="project" value="TreeGrafter"/>
</dbReference>
<dbReference type="EMBL" id="UINC01006907">
    <property type="protein sequence ID" value="SVA30325.1"/>
    <property type="molecule type" value="Genomic_DNA"/>
</dbReference>
<dbReference type="SUPFAM" id="SSF51351">
    <property type="entry name" value="Triosephosphate isomerase (TIM)"/>
    <property type="match status" value="1"/>
</dbReference>
<organism evidence="2">
    <name type="scientific">marine metagenome</name>
    <dbReference type="NCBI Taxonomy" id="408172"/>
    <lineage>
        <taxon>unclassified sequences</taxon>
        <taxon>metagenomes</taxon>
        <taxon>ecological metagenomes</taxon>
    </lineage>
</organism>
<proteinExistence type="predicted"/>
<sequence length="135" mass="14962">MKIPLIVGNWKMNLLASESKELAREIGEFSKKIESVRVVLAPSFTSLSCVRQILLGSNVGLGSQNFYYQEKGAYTGEVSSDMIKEAGCEYVIVGHSERRQVFGETDELINKKILCAVAKDLSIILCVGESKEERN</sequence>
<name>A0A381UQ86_9ZZZZ</name>